<accession>A0A1W9YSP5</accession>
<evidence type="ECO:0000313" key="2">
    <source>
        <dbReference type="Proteomes" id="UP000192366"/>
    </source>
</evidence>
<gene>
    <name evidence="1" type="ORF">BST17_21160</name>
</gene>
<organism evidence="1 2">
    <name type="scientific">Mycolicibacterium bacteremicum</name>
    <name type="common">Mycobacterium bacteremicum</name>
    <dbReference type="NCBI Taxonomy" id="564198"/>
    <lineage>
        <taxon>Bacteria</taxon>
        <taxon>Bacillati</taxon>
        <taxon>Actinomycetota</taxon>
        <taxon>Actinomycetes</taxon>
        <taxon>Mycobacteriales</taxon>
        <taxon>Mycobacteriaceae</taxon>
        <taxon>Mycolicibacterium</taxon>
    </lineage>
</organism>
<reference evidence="1 2" key="1">
    <citation type="submission" date="2017-02" db="EMBL/GenBank/DDBJ databases">
        <title>The new phylogeny of genus Mycobacterium.</title>
        <authorList>
            <person name="Tortoli E."/>
            <person name="Trovato A."/>
            <person name="Cirillo D.M."/>
        </authorList>
    </citation>
    <scope>NUCLEOTIDE SEQUENCE [LARGE SCALE GENOMIC DNA]</scope>
    <source>
        <strain evidence="1 2">DSM 45578</strain>
    </source>
</reference>
<protein>
    <submittedName>
        <fullName evidence="1">Uncharacterized protein</fullName>
    </submittedName>
</protein>
<evidence type="ECO:0000313" key="1">
    <source>
        <dbReference type="EMBL" id="ORA02942.1"/>
    </source>
</evidence>
<dbReference type="STRING" id="564198.BST17_21160"/>
<sequence length="297" mass="32874">MSTPTPVLRPENPAPTGAFDDDTAIALVADFCAEHDVHHRTGYSVVPDLDRALAIASVIGPDRRWPRMARWSGNSDIEGAPGTVLLRDERDVLYNQFVAGMPHADWLPPNTVVSAVRWARFSAPMRRAVQVGLGWILPIAGEVLLVPMPTVRREPGRAQLLHCATGRPAIEWSDGTGPYYLHGVGFEEALYRAVLTGDLPVRAIARLRDSDQRPIALRYLSFDNAADAGAVKIEGDLYRMPLPPRLARDRRTSPGRCLYFRRLGDSRSIQWVDPGTVDEDPIALTRAESQVMPLRCL</sequence>
<dbReference type="RefSeq" id="WP_083060864.1">
    <property type="nucleotide sequence ID" value="NZ_JACKVM010000014.1"/>
</dbReference>
<proteinExistence type="predicted"/>
<dbReference type="AlphaFoldDB" id="A0A1W9YSP5"/>
<dbReference type="Proteomes" id="UP000192366">
    <property type="component" value="Unassembled WGS sequence"/>
</dbReference>
<name>A0A1W9YSP5_MYCBA</name>
<comment type="caution">
    <text evidence="1">The sequence shown here is derived from an EMBL/GenBank/DDBJ whole genome shotgun (WGS) entry which is preliminary data.</text>
</comment>
<keyword evidence="2" id="KW-1185">Reference proteome</keyword>
<dbReference type="EMBL" id="MVHJ01000022">
    <property type="protein sequence ID" value="ORA02942.1"/>
    <property type="molecule type" value="Genomic_DNA"/>
</dbReference>
<dbReference type="OrthoDB" id="4697247at2"/>